<dbReference type="GO" id="GO:0016757">
    <property type="term" value="F:glycosyltransferase activity"/>
    <property type="evidence" value="ECO:0007669"/>
    <property type="project" value="UniProtKB-KW"/>
</dbReference>
<comment type="subcellular location">
    <subcellularLocation>
        <location evidence="1">Membrane</location>
        <topology evidence="1">Single-pass membrane protein</topology>
    </subcellularLocation>
</comment>
<keyword evidence="3" id="KW-0328">Glycosyltransferase</keyword>
<evidence type="ECO:0008006" key="10">
    <source>
        <dbReference type="Google" id="ProtNLM"/>
    </source>
</evidence>
<evidence type="ECO:0000256" key="5">
    <source>
        <dbReference type="ARBA" id="ARBA00022692"/>
    </source>
</evidence>
<dbReference type="Proteomes" id="UP000193920">
    <property type="component" value="Unassembled WGS sequence"/>
</dbReference>
<dbReference type="AlphaFoldDB" id="A0A1Y2DWJ3"/>
<dbReference type="OrthoDB" id="2526284at2759"/>
<accession>A0A1Y2DWJ3</accession>
<evidence type="ECO:0000313" key="8">
    <source>
        <dbReference type="EMBL" id="ORY63648.1"/>
    </source>
</evidence>
<protein>
    <recommendedName>
        <fullName evidence="10">Nucleotide-diphospho-sugar transferase</fullName>
    </recommendedName>
</protein>
<evidence type="ECO:0000256" key="3">
    <source>
        <dbReference type="ARBA" id="ARBA00022676"/>
    </source>
</evidence>
<keyword evidence="9" id="KW-1185">Reference proteome</keyword>
<comment type="caution">
    <text evidence="8">The sequence shown here is derived from an EMBL/GenBank/DDBJ whole genome shotgun (WGS) entry which is preliminary data.</text>
</comment>
<dbReference type="Gene3D" id="3.90.550.10">
    <property type="entry name" value="Spore Coat Polysaccharide Biosynthesis Protein SpsA, Chain A"/>
    <property type="match status" value="1"/>
</dbReference>
<sequence length="884" mass="104809">MSPYVGYLLLRNFAIHTQPSQACKKSINENSLSNFNSFNKKEKCSNIIEYLINNNNNNHIVNKSDPAIKIALCTIIGNNENLYIREWVKWYKNLGISKIFLYDIMIENDTLKDVLSDYVNNGFINIISSRDNIRNIERDDKMNIHGDIYKNCYYNNYKKYDWMFFFNVDEFITIDYKYSNIFEFLNDFNDYDGIEVQNRIYGDNGNLYYENKPVIERFKNDNNVIFSNYVKILLRCKSYDNLLFNNNGVIKKSLHIANMLKNKKEYSDFTIFETDKGLPVYLDYYYTKSTEEYIKRNFIETANINNKNQNQKHYSFKYLIKKYFKYNKVTKEKKRMFFNLLKRKENFVFPKYENIIKENPVITEEVINYYLNNKSNNTLTNNTLIISMTSYPLRIKGVFEIFISLLHQSANISSYQCFLTLAGEEFINGEKDLPDNLQKLINNGWVKLLWYHNILSHKKLIPVLQKYPENDILIVDDDIIRTYKFVELFQKEHDKYPDYVICGIFIHYYDNELNVHRLNGPKGENCNKINAVPDIIFQTGRPANGAGGVLYPKHTFTDKRFFNETLFMNLSPTSDEIWQYTFNIIENRVLKQISTIIDFSFNFIKGSQKLKTSLYKVNKKNYSVINENIKKLFPEYIENSKNRQKKLIVSITSYKHRLKNLHLVLESIFNNKMKPSKIVLTLYKDDLPYLTDNLKYLIDNGVIELIVANNNLRSHLKYFEVMKKYKEYAIITIDDDIIYTDDLIESLYNSYILNPNCIHARRVHKIITKNKNVIKYNKWKKEYTKELNASFELFATNVGGTLYPPNILNISDENIVNIEKCITADDIYLKYLENKRNIRVIWVPNNYPLGLKQLNDKETQKEALYKINTKGENLNDKCIKILNI</sequence>
<dbReference type="InterPro" id="IPR029044">
    <property type="entry name" value="Nucleotide-diphossugar_trans"/>
</dbReference>
<gene>
    <name evidence="8" type="ORF">LY90DRAFT_668293</name>
</gene>
<comment type="similarity">
    <text evidence="2">Belongs to the glycosyltransferase 92 family.</text>
</comment>
<dbReference type="PANTHER" id="PTHR21461:SF69">
    <property type="entry name" value="GLYCOSYLTRANSFERASE FAMILY 92 PROTEIN"/>
    <property type="match status" value="1"/>
</dbReference>
<organism evidence="8 9">
    <name type="scientific">Neocallimastix californiae</name>
    <dbReference type="NCBI Taxonomy" id="1754190"/>
    <lineage>
        <taxon>Eukaryota</taxon>
        <taxon>Fungi</taxon>
        <taxon>Fungi incertae sedis</taxon>
        <taxon>Chytridiomycota</taxon>
        <taxon>Chytridiomycota incertae sedis</taxon>
        <taxon>Neocallimastigomycetes</taxon>
        <taxon>Neocallimastigales</taxon>
        <taxon>Neocallimastigaceae</taxon>
        <taxon>Neocallimastix</taxon>
    </lineage>
</organism>
<proteinExistence type="inferred from homology"/>
<evidence type="ECO:0000256" key="2">
    <source>
        <dbReference type="ARBA" id="ARBA00007647"/>
    </source>
</evidence>
<keyword evidence="5" id="KW-0812">Transmembrane</keyword>
<evidence type="ECO:0000256" key="6">
    <source>
        <dbReference type="ARBA" id="ARBA00022989"/>
    </source>
</evidence>
<reference evidence="8 9" key="1">
    <citation type="submission" date="2016-08" db="EMBL/GenBank/DDBJ databases">
        <title>A Parts List for Fungal Cellulosomes Revealed by Comparative Genomics.</title>
        <authorList>
            <consortium name="DOE Joint Genome Institute"/>
            <person name="Haitjema C.H."/>
            <person name="Gilmore S.P."/>
            <person name="Henske J.K."/>
            <person name="Solomon K.V."/>
            <person name="De Groot R."/>
            <person name="Kuo A."/>
            <person name="Mondo S.J."/>
            <person name="Salamov A.A."/>
            <person name="Labutti K."/>
            <person name="Zhao Z."/>
            <person name="Chiniquy J."/>
            <person name="Barry K."/>
            <person name="Brewer H.M."/>
            <person name="Purvine S.O."/>
            <person name="Wright A.T."/>
            <person name="Boxma B."/>
            <person name="Van Alen T."/>
            <person name="Hackstein J.H."/>
            <person name="Baker S.E."/>
            <person name="Grigoriev I.V."/>
            <person name="O'Malley M.A."/>
        </authorList>
    </citation>
    <scope>NUCLEOTIDE SEQUENCE [LARGE SCALE GENOMIC DNA]</scope>
    <source>
        <strain evidence="8 9">G1</strain>
    </source>
</reference>
<dbReference type="InterPro" id="IPR008166">
    <property type="entry name" value="Glyco_transf_92"/>
</dbReference>
<dbReference type="GO" id="GO:0005737">
    <property type="term" value="C:cytoplasm"/>
    <property type="evidence" value="ECO:0007669"/>
    <property type="project" value="TreeGrafter"/>
</dbReference>
<evidence type="ECO:0000256" key="7">
    <source>
        <dbReference type="ARBA" id="ARBA00023136"/>
    </source>
</evidence>
<evidence type="ECO:0000256" key="4">
    <source>
        <dbReference type="ARBA" id="ARBA00022679"/>
    </source>
</evidence>
<dbReference type="PANTHER" id="PTHR21461">
    <property type="entry name" value="GLYCOSYLTRANSFERASE FAMILY 92 PROTEIN"/>
    <property type="match status" value="1"/>
</dbReference>
<name>A0A1Y2DWJ3_9FUNG</name>
<evidence type="ECO:0000256" key="1">
    <source>
        <dbReference type="ARBA" id="ARBA00004167"/>
    </source>
</evidence>
<keyword evidence="7" id="KW-0472">Membrane</keyword>
<keyword evidence="4" id="KW-0808">Transferase</keyword>
<dbReference type="GO" id="GO:0016020">
    <property type="term" value="C:membrane"/>
    <property type="evidence" value="ECO:0007669"/>
    <property type="project" value="UniProtKB-SubCell"/>
</dbReference>
<dbReference type="SUPFAM" id="SSF53448">
    <property type="entry name" value="Nucleotide-diphospho-sugar transferases"/>
    <property type="match status" value="1"/>
</dbReference>
<keyword evidence="6" id="KW-1133">Transmembrane helix</keyword>
<dbReference type="EMBL" id="MCOG01000056">
    <property type="protein sequence ID" value="ORY63648.1"/>
    <property type="molecule type" value="Genomic_DNA"/>
</dbReference>
<dbReference type="Pfam" id="PF01697">
    <property type="entry name" value="Glyco_transf_92"/>
    <property type="match status" value="1"/>
</dbReference>
<evidence type="ECO:0000313" key="9">
    <source>
        <dbReference type="Proteomes" id="UP000193920"/>
    </source>
</evidence>